<dbReference type="PROSITE" id="PS00798">
    <property type="entry name" value="ALDOKETO_REDUCTASE_1"/>
    <property type="match status" value="1"/>
</dbReference>
<keyword evidence="2" id="KW-0521">NADP</keyword>
<dbReference type="InterPro" id="IPR036812">
    <property type="entry name" value="NAD(P)_OxRdtase_dom_sf"/>
</dbReference>
<evidence type="ECO:0000256" key="2">
    <source>
        <dbReference type="ARBA" id="ARBA00022857"/>
    </source>
</evidence>
<dbReference type="PRINTS" id="PR00069">
    <property type="entry name" value="ALDKETRDTASE"/>
</dbReference>
<dbReference type="Gene3D" id="3.20.20.100">
    <property type="entry name" value="NADP-dependent oxidoreductase domain"/>
    <property type="match status" value="1"/>
</dbReference>
<feature type="binding site" evidence="5">
    <location>
        <position position="107"/>
    </location>
    <ligand>
        <name>substrate</name>
    </ligand>
</feature>
<accession>A0A1I7HGR1</accession>
<feature type="active site" description="Proton donor" evidence="4">
    <location>
        <position position="49"/>
    </location>
</feature>
<evidence type="ECO:0000313" key="9">
    <source>
        <dbReference type="Proteomes" id="UP000199138"/>
    </source>
</evidence>
<evidence type="ECO:0000256" key="5">
    <source>
        <dbReference type="PIRSR" id="PIRSR000097-2"/>
    </source>
</evidence>
<evidence type="ECO:0000256" key="3">
    <source>
        <dbReference type="ARBA" id="ARBA00023002"/>
    </source>
</evidence>
<comment type="similarity">
    <text evidence="1">Belongs to the aldo/keto reductase family.</text>
</comment>
<dbReference type="STRING" id="1224947.SAMN05216480_10954"/>
<dbReference type="PIRSF" id="PIRSF000097">
    <property type="entry name" value="AKR"/>
    <property type="match status" value="1"/>
</dbReference>
<evidence type="ECO:0000256" key="6">
    <source>
        <dbReference type="PIRSR" id="PIRSR000097-3"/>
    </source>
</evidence>
<dbReference type="Proteomes" id="UP000199138">
    <property type="component" value="Unassembled WGS sequence"/>
</dbReference>
<dbReference type="PROSITE" id="PS00063">
    <property type="entry name" value="ALDOKETO_REDUCTASE_3"/>
    <property type="match status" value="1"/>
</dbReference>
<sequence length="285" mass="32285">MIDKITLNDGNKIPQLGFGTYKAAEQEGIDSVKFALQNGYRLLDTAAIYGNEVAVGKGIVESEIPRNEIFLTTKLHRENLGYESAKKAFAESLEKLKLDYVDLYLIHWPANTKNYDNWQKANSETWRAMEELQSEGKIKSIGVSNFRKKHLDALLEKAKVVPAVNQIEFHPGYWQPEVTKLCNDLSILVEAWSPLAKGKIFHNEILRSIAEKYGKTVSQVTLRWIIELGAVPIPKSTTSERILENLEVFDFKLLPEDVSIICELPVMGFSGELPNEWPDVVKVDH</sequence>
<evidence type="ECO:0000256" key="4">
    <source>
        <dbReference type="PIRSR" id="PIRSR000097-1"/>
    </source>
</evidence>
<gene>
    <name evidence="8" type="ORF">SAMN05216480_10954</name>
</gene>
<proteinExistence type="inferred from homology"/>
<dbReference type="FunFam" id="3.20.20.100:FF:000015">
    <property type="entry name" value="Oxidoreductase, aldo/keto reductase family"/>
    <property type="match status" value="1"/>
</dbReference>
<dbReference type="InterPro" id="IPR018170">
    <property type="entry name" value="Aldo/ket_reductase_CS"/>
</dbReference>
<evidence type="ECO:0000256" key="1">
    <source>
        <dbReference type="ARBA" id="ARBA00007905"/>
    </source>
</evidence>
<dbReference type="AlphaFoldDB" id="A0A1I7HGR1"/>
<dbReference type="RefSeq" id="WP_093025424.1">
    <property type="nucleotide sequence ID" value="NZ_FPBK01000009.1"/>
</dbReference>
<keyword evidence="3" id="KW-0560">Oxidoreductase</keyword>
<dbReference type="Pfam" id="PF00248">
    <property type="entry name" value="Aldo_ket_red"/>
    <property type="match status" value="1"/>
</dbReference>
<organism evidence="8 9">
    <name type="scientific">Pustulibacterium marinum</name>
    <dbReference type="NCBI Taxonomy" id="1224947"/>
    <lineage>
        <taxon>Bacteria</taxon>
        <taxon>Pseudomonadati</taxon>
        <taxon>Bacteroidota</taxon>
        <taxon>Flavobacteriia</taxon>
        <taxon>Flavobacteriales</taxon>
        <taxon>Flavobacteriaceae</taxon>
        <taxon>Pustulibacterium</taxon>
    </lineage>
</organism>
<protein>
    <submittedName>
        <fullName evidence="8">Aldo/keto reductase</fullName>
    </submittedName>
</protein>
<reference evidence="8 9" key="1">
    <citation type="submission" date="2016-10" db="EMBL/GenBank/DDBJ databases">
        <authorList>
            <person name="de Groot N.N."/>
        </authorList>
    </citation>
    <scope>NUCLEOTIDE SEQUENCE [LARGE SCALE GENOMIC DNA]</scope>
    <source>
        <strain evidence="8 9">CGMCC 1.12333</strain>
    </source>
</reference>
<dbReference type="PROSITE" id="PS00062">
    <property type="entry name" value="ALDOKETO_REDUCTASE_2"/>
    <property type="match status" value="1"/>
</dbReference>
<evidence type="ECO:0000259" key="7">
    <source>
        <dbReference type="Pfam" id="PF00248"/>
    </source>
</evidence>
<dbReference type="SUPFAM" id="SSF51430">
    <property type="entry name" value="NAD(P)-linked oxidoreductase"/>
    <property type="match status" value="1"/>
</dbReference>
<dbReference type="OrthoDB" id="9804790at2"/>
<dbReference type="GO" id="GO:0016616">
    <property type="term" value="F:oxidoreductase activity, acting on the CH-OH group of donors, NAD or NADP as acceptor"/>
    <property type="evidence" value="ECO:0007669"/>
    <property type="project" value="UniProtKB-ARBA"/>
</dbReference>
<dbReference type="PANTHER" id="PTHR43827:SF3">
    <property type="entry name" value="NADP-DEPENDENT OXIDOREDUCTASE DOMAIN-CONTAINING PROTEIN"/>
    <property type="match status" value="1"/>
</dbReference>
<dbReference type="PANTHER" id="PTHR43827">
    <property type="entry name" value="2,5-DIKETO-D-GLUCONIC ACID REDUCTASE"/>
    <property type="match status" value="1"/>
</dbReference>
<feature type="domain" description="NADP-dependent oxidoreductase" evidence="7">
    <location>
        <begin position="16"/>
        <end position="263"/>
    </location>
</feature>
<dbReference type="InterPro" id="IPR023210">
    <property type="entry name" value="NADP_OxRdtase_dom"/>
</dbReference>
<feature type="site" description="Lowers pKa of active site Tyr" evidence="6">
    <location>
        <position position="74"/>
    </location>
</feature>
<dbReference type="CDD" id="cd19071">
    <property type="entry name" value="AKR_AKR1-5-like"/>
    <property type="match status" value="1"/>
</dbReference>
<dbReference type="InterPro" id="IPR020471">
    <property type="entry name" value="AKR"/>
</dbReference>
<evidence type="ECO:0000313" key="8">
    <source>
        <dbReference type="EMBL" id="SFU59905.1"/>
    </source>
</evidence>
<name>A0A1I7HGR1_9FLAO</name>
<dbReference type="EMBL" id="FPBK01000009">
    <property type="protein sequence ID" value="SFU59905.1"/>
    <property type="molecule type" value="Genomic_DNA"/>
</dbReference>
<keyword evidence="9" id="KW-1185">Reference proteome</keyword>